<name>A0AAF0UG36_SOLVR</name>
<reference evidence="1" key="1">
    <citation type="submission" date="2023-08" db="EMBL/GenBank/DDBJ databases">
        <title>A de novo genome assembly of Solanum verrucosum Schlechtendal, a Mexican diploid species geographically isolated from the other diploid A-genome species in potato relatives.</title>
        <authorList>
            <person name="Hosaka K."/>
        </authorList>
    </citation>
    <scope>NUCLEOTIDE SEQUENCE</scope>
    <source>
        <tissue evidence="1">Young leaves</tissue>
    </source>
</reference>
<evidence type="ECO:0000313" key="2">
    <source>
        <dbReference type="Proteomes" id="UP001234989"/>
    </source>
</evidence>
<evidence type="ECO:0000313" key="1">
    <source>
        <dbReference type="EMBL" id="WMV45120.1"/>
    </source>
</evidence>
<sequence length="19" mass="2055">MSIPVVPCLICHSPFSINP</sequence>
<gene>
    <name evidence="1" type="ORF">MTR67_038505</name>
</gene>
<dbReference type="AlphaFoldDB" id="A0AAF0UG36"/>
<dbReference type="EMBL" id="CP133620">
    <property type="protein sequence ID" value="WMV45120.1"/>
    <property type="molecule type" value="Genomic_DNA"/>
</dbReference>
<proteinExistence type="predicted"/>
<organism evidence="1 2">
    <name type="scientific">Solanum verrucosum</name>
    <dbReference type="NCBI Taxonomy" id="315347"/>
    <lineage>
        <taxon>Eukaryota</taxon>
        <taxon>Viridiplantae</taxon>
        <taxon>Streptophyta</taxon>
        <taxon>Embryophyta</taxon>
        <taxon>Tracheophyta</taxon>
        <taxon>Spermatophyta</taxon>
        <taxon>Magnoliopsida</taxon>
        <taxon>eudicotyledons</taxon>
        <taxon>Gunneridae</taxon>
        <taxon>Pentapetalae</taxon>
        <taxon>asterids</taxon>
        <taxon>lamiids</taxon>
        <taxon>Solanales</taxon>
        <taxon>Solanaceae</taxon>
        <taxon>Solanoideae</taxon>
        <taxon>Solaneae</taxon>
        <taxon>Solanum</taxon>
    </lineage>
</organism>
<keyword evidence="2" id="KW-1185">Reference proteome</keyword>
<accession>A0AAF0UG36</accession>
<protein>
    <submittedName>
        <fullName evidence="1">Uncharacterized protein</fullName>
    </submittedName>
</protein>
<dbReference type="Proteomes" id="UP001234989">
    <property type="component" value="Chromosome 9"/>
</dbReference>